<evidence type="ECO:0000313" key="4">
    <source>
        <dbReference type="Proteomes" id="UP000321934"/>
    </source>
</evidence>
<dbReference type="InterPro" id="IPR006027">
    <property type="entry name" value="NusB_RsmB_TIM44"/>
</dbReference>
<name>A0A5B8XEF7_9RICK</name>
<dbReference type="SUPFAM" id="SSF48013">
    <property type="entry name" value="NusB-like"/>
    <property type="match status" value="1"/>
</dbReference>
<accession>A0A5B8XEF7</accession>
<dbReference type="InterPro" id="IPR035926">
    <property type="entry name" value="NusB-like_sf"/>
</dbReference>
<evidence type="ECO:0000313" key="3">
    <source>
        <dbReference type="EMBL" id="QED23702.1"/>
    </source>
</evidence>
<gene>
    <name evidence="3" type="ORF">Deia_00915</name>
</gene>
<sequence>MISSIATGQKREMIEMGGVEFLPEKKQEFEKFLTYKRRMSRMASIQVVYMMDMHMHAVTEKKEEQNILFDGGGLDREIKPEIFCRSVIYIYKNLLLSKKSYGDTPKNKKIDERFLFDLSAFIYGNLEKIDGHISKNLSEKWNVKKIDFLVRSVLRVAIGERLLFGKLDTAILTSEYTNLSSYFFTGKEIGFINGVLHSFCKSCNID</sequence>
<evidence type="ECO:0000256" key="1">
    <source>
        <dbReference type="ARBA" id="ARBA00022884"/>
    </source>
</evidence>
<dbReference type="EMBL" id="CP029077">
    <property type="protein sequence ID" value="QED23702.1"/>
    <property type="molecule type" value="Genomic_DNA"/>
</dbReference>
<proteinExistence type="predicted"/>
<organism evidence="3 4">
    <name type="scientific">Candidatus Deianiraea vastatrix</name>
    <dbReference type="NCBI Taxonomy" id="2163644"/>
    <lineage>
        <taxon>Bacteria</taxon>
        <taxon>Pseudomonadati</taxon>
        <taxon>Pseudomonadota</taxon>
        <taxon>Alphaproteobacteria</taxon>
        <taxon>Rickettsiales</taxon>
        <taxon>Candidatus Deianiraeaceae</taxon>
        <taxon>Candidatus Deianiraea</taxon>
    </lineage>
</organism>
<dbReference type="AlphaFoldDB" id="A0A5B8XEF7"/>
<dbReference type="GO" id="GO:0003723">
    <property type="term" value="F:RNA binding"/>
    <property type="evidence" value="ECO:0007669"/>
    <property type="project" value="UniProtKB-KW"/>
</dbReference>
<dbReference type="Proteomes" id="UP000321934">
    <property type="component" value="Chromosome"/>
</dbReference>
<keyword evidence="1" id="KW-0694">RNA-binding</keyword>
<dbReference type="GO" id="GO:0006355">
    <property type="term" value="P:regulation of DNA-templated transcription"/>
    <property type="evidence" value="ECO:0007669"/>
    <property type="project" value="InterPro"/>
</dbReference>
<dbReference type="Gene3D" id="1.10.940.10">
    <property type="entry name" value="NusB-like"/>
    <property type="match status" value="1"/>
</dbReference>
<keyword evidence="4" id="KW-1185">Reference proteome</keyword>
<dbReference type="Pfam" id="PF01029">
    <property type="entry name" value="NusB"/>
    <property type="match status" value="1"/>
</dbReference>
<dbReference type="OrthoDB" id="9797817at2"/>
<evidence type="ECO:0000259" key="2">
    <source>
        <dbReference type="Pfam" id="PF01029"/>
    </source>
</evidence>
<protein>
    <submittedName>
        <fullName evidence="3">Transcription antitermination protein NusB</fullName>
    </submittedName>
</protein>
<feature type="domain" description="NusB/RsmB/TIM44" evidence="2">
    <location>
        <begin position="104"/>
        <end position="199"/>
    </location>
</feature>
<reference evidence="3 4" key="1">
    <citation type="journal article" date="2019" name="ISME J.">
        <title>Deianiraea, an extracellular bacterium associated with the ciliate Paramecium, suggests an alternative scenario for the evolution of Rickettsiales.</title>
        <authorList>
            <person name="Castelli M."/>
            <person name="Sabaneyeva E."/>
            <person name="Lanzoni O."/>
            <person name="Lebedeva N."/>
            <person name="Floriano A.M."/>
            <person name="Gaiarsa S."/>
            <person name="Benken K."/>
            <person name="Modeo L."/>
            <person name="Bandi C."/>
            <person name="Potekhin A."/>
            <person name="Sassera D."/>
            <person name="Petroni G."/>
        </authorList>
    </citation>
    <scope>NUCLEOTIDE SEQUENCE [LARGE SCALE GENOMIC DNA]</scope>
    <source>
        <strain evidence="3">CyL4-1</strain>
    </source>
</reference>